<gene>
    <name evidence="2" type="ORF">G2W53_035974</name>
</gene>
<feature type="compositionally biased region" description="Polar residues" evidence="1">
    <location>
        <begin position="42"/>
        <end position="66"/>
    </location>
</feature>
<feature type="region of interest" description="Disordered" evidence="1">
    <location>
        <begin position="210"/>
        <end position="230"/>
    </location>
</feature>
<reference evidence="2" key="1">
    <citation type="submission" date="2020-09" db="EMBL/GenBank/DDBJ databases">
        <title>Genome-Enabled Discovery of Anthraquinone Biosynthesis in Senna tora.</title>
        <authorList>
            <person name="Kang S.-H."/>
            <person name="Pandey R.P."/>
            <person name="Lee C.-M."/>
            <person name="Sim J.-S."/>
            <person name="Jeong J.-T."/>
            <person name="Choi B.-S."/>
            <person name="Jung M."/>
            <person name="Ginzburg D."/>
            <person name="Zhao K."/>
            <person name="Won S.Y."/>
            <person name="Oh T.-J."/>
            <person name="Yu Y."/>
            <person name="Kim N.-H."/>
            <person name="Lee O.R."/>
            <person name="Lee T.-H."/>
            <person name="Bashyal P."/>
            <person name="Kim T.-S."/>
            <person name="Lee W.-H."/>
            <person name="Kawkins C."/>
            <person name="Kim C.-K."/>
            <person name="Kim J.S."/>
            <person name="Ahn B.O."/>
            <person name="Rhee S.Y."/>
            <person name="Sohng J.K."/>
        </authorList>
    </citation>
    <scope>NUCLEOTIDE SEQUENCE</scope>
    <source>
        <tissue evidence="2">Leaf</tissue>
    </source>
</reference>
<keyword evidence="3" id="KW-1185">Reference proteome</keyword>
<evidence type="ECO:0000256" key="1">
    <source>
        <dbReference type="SAM" id="MobiDB-lite"/>
    </source>
</evidence>
<sequence>MCVKRGIHSQFTLLHIFMSLPNPSTLSQGSLPLVGSPNLDTTKSLKPVSQTSQKLSLQLGGSTASVPSPGEVSPEGPKLRHDVRISATFGESEILEIRDLMGESRFLGFHPRPWDSAYVVASEVEMFDDGFEGRGLVPHHRARAEHVLVVLLLRLLRCSVLALNGGHGRDGLNRGISSVRFWTRTAHRDPDSVGFVRVLCDAAWNKQPLGSSDSDEFPRRAGATPRRRRRKNRVIVNTVEILTPASIGGGGEEEKEVIGEDYAMENRGGEGGGVERRMKKGMGVKKGESRSREGGGGGGEREAMGRRRRKVEEEEEEGEAEEE</sequence>
<organism evidence="2 3">
    <name type="scientific">Senna tora</name>
    <dbReference type="NCBI Taxonomy" id="362788"/>
    <lineage>
        <taxon>Eukaryota</taxon>
        <taxon>Viridiplantae</taxon>
        <taxon>Streptophyta</taxon>
        <taxon>Embryophyta</taxon>
        <taxon>Tracheophyta</taxon>
        <taxon>Spermatophyta</taxon>
        <taxon>Magnoliopsida</taxon>
        <taxon>eudicotyledons</taxon>
        <taxon>Gunneridae</taxon>
        <taxon>Pentapetalae</taxon>
        <taxon>rosids</taxon>
        <taxon>fabids</taxon>
        <taxon>Fabales</taxon>
        <taxon>Fabaceae</taxon>
        <taxon>Caesalpinioideae</taxon>
        <taxon>Cassia clade</taxon>
        <taxon>Senna</taxon>
    </lineage>
</organism>
<feature type="region of interest" description="Disordered" evidence="1">
    <location>
        <begin position="245"/>
        <end position="323"/>
    </location>
</feature>
<dbReference type="EMBL" id="JAAIUW010000011">
    <property type="protein sequence ID" value="KAF7809231.1"/>
    <property type="molecule type" value="Genomic_DNA"/>
</dbReference>
<dbReference type="Proteomes" id="UP000634136">
    <property type="component" value="Unassembled WGS sequence"/>
</dbReference>
<evidence type="ECO:0000313" key="2">
    <source>
        <dbReference type="EMBL" id="KAF7809231.1"/>
    </source>
</evidence>
<dbReference type="AlphaFoldDB" id="A0A834ST57"/>
<comment type="caution">
    <text evidence="2">The sequence shown here is derived from an EMBL/GenBank/DDBJ whole genome shotgun (WGS) entry which is preliminary data.</text>
</comment>
<protein>
    <submittedName>
        <fullName evidence="2">UPF0392 protein</fullName>
    </submittedName>
</protein>
<proteinExistence type="predicted"/>
<name>A0A834ST57_9FABA</name>
<feature type="region of interest" description="Disordered" evidence="1">
    <location>
        <begin position="42"/>
        <end position="78"/>
    </location>
</feature>
<feature type="compositionally biased region" description="Acidic residues" evidence="1">
    <location>
        <begin position="313"/>
        <end position="323"/>
    </location>
</feature>
<feature type="compositionally biased region" description="Basic and acidic residues" evidence="1">
    <location>
        <begin position="285"/>
        <end position="305"/>
    </location>
</feature>
<evidence type="ECO:0000313" key="3">
    <source>
        <dbReference type="Proteomes" id="UP000634136"/>
    </source>
</evidence>
<accession>A0A834ST57</accession>